<dbReference type="EC" id="2.1.1.100" evidence="3 10"/>
<name>A0AAD2CTQ5_9STRA</name>
<gene>
    <name evidence="11" type="ORF">CYCCA115_LOCUS9853</name>
</gene>
<keyword evidence="6 10" id="KW-0949">S-adenosyl-L-methionine</keyword>
<evidence type="ECO:0000256" key="4">
    <source>
        <dbReference type="ARBA" id="ARBA00022603"/>
    </source>
</evidence>
<comment type="similarity">
    <text evidence="2 10">Belongs to the class VI-like SAM-binding methyltransferase superfamily. Isoprenylcysteine carboxyl methyltransferase family.</text>
</comment>
<keyword evidence="10" id="KW-0256">Endoplasmic reticulum</keyword>
<evidence type="ECO:0000313" key="11">
    <source>
        <dbReference type="EMBL" id="CAJ1945708.1"/>
    </source>
</evidence>
<keyword evidence="8 10" id="KW-1133">Transmembrane helix</keyword>
<comment type="subcellular location">
    <subcellularLocation>
        <location evidence="10">Endoplasmic reticulum membrane</location>
        <topology evidence="10">Multi-pass membrane protein</topology>
    </subcellularLocation>
    <subcellularLocation>
        <location evidence="1">Membrane</location>
        <topology evidence="1">Multi-pass membrane protein</topology>
    </subcellularLocation>
</comment>
<evidence type="ECO:0000256" key="7">
    <source>
        <dbReference type="ARBA" id="ARBA00022692"/>
    </source>
</evidence>
<dbReference type="GO" id="GO:0032259">
    <property type="term" value="P:methylation"/>
    <property type="evidence" value="ECO:0007669"/>
    <property type="project" value="UniProtKB-KW"/>
</dbReference>
<dbReference type="AlphaFoldDB" id="A0AAD2CTQ5"/>
<dbReference type="PANTHER" id="PTHR12714:SF9">
    <property type="entry name" value="PROTEIN-S-ISOPRENYLCYSTEINE O-METHYLTRANSFERASE"/>
    <property type="match status" value="1"/>
</dbReference>
<feature type="non-terminal residue" evidence="11">
    <location>
        <position position="1"/>
    </location>
</feature>
<sequence>QPSWRVGLVGALLGLSLGIHFALALFGHSMGYASLEMWGVYGICLSTFHLLEFFVTALSNPTQLSSDSYLVNHSRAYTGAHLFAAMEFTFMFTFFPGCFSLRISMLGVVMVVIGQFIRSLAMVTCGESFNHLIQMERKDSHVLVTRGIYKYLRHPSYVGFHWWSFGTQLILNNPISACLFFAASLRFFSKRIPYEERSLLHHFPDEYMW</sequence>
<dbReference type="GO" id="GO:0004671">
    <property type="term" value="F:protein C-terminal S-isoprenylcysteine carboxyl O-methyltransferase activity"/>
    <property type="evidence" value="ECO:0007669"/>
    <property type="project" value="UniProtKB-EC"/>
</dbReference>
<keyword evidence="5" id="KW-0808">Transferase</keyword>
<organism evidence="11 12">
    <name type="scientific">Cylindrotheca closterium</name>
    <dbReference type="NCBI Taxonomy" id="2856"/>
    <lineage>
        <taxon>Eukaryota</taxon>
        <taxon>Sar</taxon>
        <taxon>Stramenopiles</taxon>
        <taxon>Ochrophyta</taxon>
        <taxon>Bacillariophyta</taxon>
        <taxon>Bacillariophyceae</taxon>
        <taxon>Bacillariophycidae</taxon>
        <taxon>Bacillariales</taxon>
        <taxon>Bacillariaceae</taxon>
        <taxon>Cylindrotheca</taxon>
    </lineage>
</organism>
<evidence type="ECO:0000256" key="2">
    <source>
        <dbReference type="ARBA" id="ARBA00009140"/>
    </source>
</evidence>
<evidence type="ECO:0000256" key="10">
    <source>
        <dbReference type="RuleBase" id="RU362022"/>
    </source>
</evidence>
<feature type="transmembrane region" description="Helical" evidence="10">
    <location>
        <begin position="103"/>
        <end position="121"/>
    </location>
</feature>
<evidence type="ECO:0000256" key="8">
    <source>
        <dbReference type="ARBA" id="ARBA00022989"/>
    </source>
</evidence>
<accession>A0AAD2CTQ5</accession>
<dbReference type="PROSITE" id="PS51564">
    <property type="entry name" value="SAM_ICMT"/>
    <property type="match status" value="1"/>
</dbReference>
<dbReference type="Gene3D" id="1.20.120.1630">
    <property type="match status" value="1"/>
</dbReference>
<comment type="catalytic activity">
    <reaction evidence="10">
        <text>[protein]-C-terminal S-[(2E,6E)-farnesyl]-L-cysteine + S-adenosyl-L-methionine = [protein]-C-terminal S-[(2E,6E)-farnesyl]-L-cysteine methyl ester + S-adenosyl-L-homocysteine</text>
        <dbReference type="Rhea" id="RHEA:21672"/>
        <dbReference type="Rhea" id="RHEA-COMP:12125"/>
        <dbReference type="Rhea" id="RHEA-COMP:12126"/>
        <dbReference type="ChEBI" id="CHEBI:57856"/>
        <dbReference type="ChEBI" id="CHEBI:59789"/>
        <dbReference type="ChEBI" id="CHEBI:90510"/>
        <dbReference type="ChEBI" id="CHEBI:90511"/>
        <dbReference type="EC" id="2.1.1.100"/>
    </reaction>
</comment>
<comment type="caution">
    <text evidence="11">The sequence shown here is derived from an EMBL/GenBank/DDBJ whole genome shotgun (WGS) entry which is preliminary data.</text>
</comment>
<dbReference type="PANTHER" id="PTHR12714">
    <property type="entry name" value="PROTEIN-S ISOPRENYLCYSTEINE O-METHYLTRANSFERASE"/>
    <property type="match status" value="1"/>
</dbReference>
<keyword evidence="4 10" id="KW-0489">Methyltransferase</keyword>
<evidence type="ECO:0000256" key="3">
    <source>
        <dbReference type="ARBA" id="ARBA00012151"/>
    </source>
</evidence>
<feature type="transmembrane region" description="Helical" evidence="10">
    <location>
        <begin position="38"/>
        <end position="58"/>
    </location>
</feature>
<evidence type="ECO:0000313" key="12">
    <source>
        <dbReference type="Proteomes" id="UP001295423"/>
    </source>
</evidence>
<evidence type="ECO:0000256" key="5">
    <source>
        <dbReference type="ARBA" id="ARBA00022679"/>
    </source>
</evidence>
<comment type="caution">
    <text evidence="10">Lacks conserved residue(s) required for the propagation of feature annotation.</text>
</comment>
<evidence type="ECO:0000256" key="9">
    <source>
        <dbReference type="ARBA" id="ARBA00023136"/>
    </source>
</evidence>
<feature type="non-terminal residue" evidence="11">
    <location>
        <position position="209"/>
    </location>
</feature>
<dbReference type="GO" id="GO:0005789">
    <property type="term" value="C:endoplasmic reticulum membrane"/>
    <property type="evidence" value="ECO:0007669"/>
    <property type="project" value="UniProtKB-SubCell"/>
</dbReference>
<dbReference type="Pfam" id="PF04140">
    <property type="entry name" value="ICMT"/>
    <property type="match status" value="1"/>
</dbReference>
<dbReference type="InterPro" id="IPR007269">
    <property type="entry name" value="ICMT_MeTrfase"/>
</dbReference>
<keyword evidence="12" id="KW-1185">Reference proteome</keyword>
<dbReference type="EMBL" id="CAKOGP040001461">
    <property type="protein sequence ID" value="CAJ1945708.1"/>
    <property type="molecule type" value="Genomic_DNA"/>
</dbReference>
<protein>
    <recommendedName>
        <fullName evidence="3 10">Protein-S-isoprenylcysteine O-methyltransferase</fullName>
        <ecNumber evidence="3 10">2.1.1.100</ecNumber>
    </recommendedName>
</protein>
<reference evidence="11" key="1">
    <citation type="submission" date="2023-08" db="EMBL/GenBank/DDBJ databases">
        <authorList>
            <person name="Audoor S."/>
            <person name="Bilcke G."/>
        </authorList>
    </citation>
    <scope>NUCLEOTIDE SEQUENCE</scope>
</reference>
<dbReference type="Proteomes" id="UP001295423">
    <property type="component" value="Unassembled WGS sequence"/>
</dbReference>
<evidence type="ECO:0000256" key="1">
    <source>
        <dbReference type="ARBA" id="ARBA00004141"/>
    </source>
</evidence>
<keyword evidence="9 10" id="KW-0472">Membrane</keyword>
<proteinExistence type="inferred from homology"/>
<keyword evidence="7 10" id="KW-0812">Transmembrane</keyword>
<feature type="transmembrane region" description="Helical" evidence="10">
    <location>
        <begin position="6"/>
        <end position="26"/>
    </location>
</feature>
<dbReference type="InterPro" id="IPR025770">
    <property type="entry name" value="PPMT_MeTrfase"/>
</dbReference>
<evidence type="ECO:0000256" key="6">
    <source>
        <dbReference type="ARBA" id="ARBA00022691"/>
    </source>
</evidence>